<evidence type="ECO:0000259" key="16">
    <source>
        <dbReference type="PROSITE" id="PS50172"/>
    </source>
</evidence>
<evidence type="ECO:0000256" key="7">
    <source>
        <dbReference type="ARBA" id="ARBA00022763"/>
    </source>
</evidence>
<feature type="region of interest" description="Disordered" evidence="15">
    <location>
        <begin position="395"/>
        <end position="478"/>
    </location>
</feature>
<feature type="compositionally biased region" description="Basic and acidic residues" evidence="15">
    <location>
        <begin position="459"/>
        <end position="469"/>
    </location>
</feature>
<evidence type="ECO:0000256" key="10">
    <source>
        <dbReference type="ARBA" id="ARBA00023242"/>
    </source>
</evidence>
<feature type="region of interest" description="Disordered" evidence="15">
    <location>
        <begin position="207"/>
        <end position="300"/>
    </location>
</feature>
<evidence type="ECO:0000256" key="13">
    <source>
        <dbReference type="ARBA" id="ARBA00068212"/>
    </source>
</evidence>
<feature type="compositionally biased region" description="Low complexity" evidence="15">
    <location>
        <begin position="270"/>
        <end position="284"/>
    </location>
</feature>
<evidence type="ECO:0000256" key="12">
    <source>
        <dbReference type="ARBA" id="ARBA00064453"/>
    </source>
</evidence>
<accession>V3ZHF0</accession>
<evidence type="ECO:0000313" key="17">
    <source>
        <dbReference type="EMBL" id="ESO90693.1"/>
    </source>
</evidence>
<keyword evidence="18" id="KW-1185">Reference proteome</keyword>
<dbReference type="GO" id="GO:0005634">
    <property type="term" value="C:nucleus"/>
    <property type="evidence" value="ECO:0007669"/>
    <property type="project" value="UniProtKB-SubCell"/>
</dbReference>
<keyword evidence="7" id="KW-0227">DNA damage</keyword>
<evidence type="ECO:0000256" key="6">
    <source>
        <dbReference type="ARBA" id="ARBA00022737"/>
    </source>
</evidence>
<comment type="function">
    <text evidence="11">Scaffold protein involved in DNA single-strand break repair by mediating the assembly of DNA break repair protein complexes. Negatively regulates ADP-ribosyltransferase activity of PARP1 during base-excision repair in order to prevent excessive PARP1 activity. Recognizes and binds poly-ADP-ribose chains: specifically binds auto-poly-ADP-ribosylated PARP1, limiting its activity.</text>
</comment>
<evidence type="ECO:0000313" key="18">
    <source>
        <dbReference type="Proteomes" id="UP000030746"/>
    </source>
</evidence>
<dbReference type="InterPro" id="IPR001357">
    <property type="entry name" value="BRCT_dom"/>
</dbReference>
<dbReference type="GO" id="GO:0000012">
    <property type="term" value="P:single strand break repair"/>
    <property type="evidence" value="ECO:0007669"/>
    <property type="project" value="InterPro"/>
</dbReference>
<gene>
    <name evidence="17" type="ORF">LOTGIDRAFT_123015</name>
</gene>
<comment type="subcellular location">
    <subcellularLocation>
        <location evidence="2">Chromosome</location>
    </subcellularLocation>
    <subcellularLocation>
        <location evidence="1">Nucleus</location>
    </subcellularLocation>
</comment>
<dbReference type="SMART" id="SM00292">
    <property type="entry name" value="BRCT"/>
    <property type="match status" value="2"/>
</dbReference>
<dbReference type="Gene3D" id="2.60.120.260">
    <property type="entry name" value="Galactose-binding domain-like"/>
    <property type="match status" value="1"/>
</dbReference>
<evidence type="ECO:0000256" key="15">
    <source>
        <dbReference type="SAM" id="MobiDB-lite"/>
    </source>
</evidence>
<dbReference type="PROSITE" id="PS50172">
    <property type="entry name" value="BRCT"/>
    <property type="match status" value="2"/>
</dbReference>
<evidence type="ECO:0000256" key="2">
    <source>
        <dbReference type="ARBA" id="ARBA00004286"/>
    </source>
</evidence>
<evidence type="ECO:0000256" key="1">
    <source>
        <dbReference type="ARBA" id="ARBA00004123"/>
    </source>
</evidence>
<evidence type="ECO:0000256" key="11">
    <source>
        <dbReference type="ARBA" id="ARBA00055460"/>
    </source>
</evidence>
<dbReference type="Pfam" id="PF01834">
    <property type="entry name" value="XRCC1_N"/>
    <property type="match status" value="1"/>
</dbReference>
<evidence type="ECO:0000256" key="8">
    <source>
        <dbReference type="ARBA" id="ARBA00022843"/>
    </source>
</evidence>
<keyword evidence="3" id="KW-0158">Chromosome</keyword>
<dbReference type="CDD" id="cd17725">
    <property type="entry name" value="BRCT_XRCC1_rpt1"/>
    <property type="match status" value="1"/>
</dbReference>
<dbReference type="SUPFAM" id="SSF52113">
    <property type="entry name" value="BRCT domain"/>
    <property type="match status" value="2"/>
</dbReference>
<dbReference type="SUPFAM" id="SSF49785">
    <property type="entry name" value="Galactose-binding domain-like"/>
    <property type="match status" value="1"/>
</dbReference>
<dbReference type="GeneID" id="20232182"/>
<dbReference type="FunFam" id="3.40.50.10190:FF:000008">
    <property type="entry name" value="X-ray repair cross complementing 1"/>
    <property type="match status" value="1"/>
</dbReference>
<dbReference type="CDD" id="cd17707">
    <property type="entry name" value="BRCT_XRCC1_rpt2"/>
    <property type="match status" value="1"/>
</dbReference>
<dbReference type="EMBL" id="KB202367">
    <property type="protein sequence ID" value="ESO90693.1"/>
    <property type="molecule type" value="Genomic_DNA"/>
</dbReference>
<evidence type="ECO:0000256" key="14">
    <source>
        <dbReference type="ARBA" id="ARBA00079580"/>
    </source>
</evidence>
<protein>
    <recommendedName>
        <fullName evidence="13">DNA repair protein XRCC1</fullName>
    </recommendedName>
    <alternativeName>
        <fullName evidence="14">X-ray repair cross-complementing protein 1</fullName>
    </alternativeName>
</protein>
<dbReference type="AlphaFoldDB" id="V3ZHF0"/>
<dbReference type="Proteomes" id="UP000030746">
    <property type="component" value="Unassembled WGS sequence"/>
</dbReference>
<feature type="compositionally biased region" description="Low complexity" evidence="15">
    <location>
        <begin position="233"/>
        <end position="253"/>
    </location>
</feature>
<dbReference type="InterPro" id="IPR045080">
    <property type="entry name" value="BRCT_XRCC1_rpt1"/>
</dbReference>
<feature type="compositionally biased region" description="Acidic residues" evidence="15">
    <location>
        <begin position="399"/>
        <end position="409"/>
    </location>
</feature>
<dbReference type="GO" id="GO:0003684">
    <property type="term" value="F:damaged DNA binding"/>
    <property type="evidence" value="ECO:0007669"/>
    <property type="project" value="InterPro"/>
</dbReference>
<keyword evidence="8" id="KW-0832">Ubl conjugation</keyword>
<organism evidence="17 18">
    <name type="scientific">Lottia gigantea</name>
    <name type="common">Giant owl limpet</name>
    <dbReference type="NCBI Taxonomy" id="225164"/>
    <lineage>
        <taxon>Eukaryota</taxon>
        <taxon>Metazoa</taxon>
        <taxon>Spiralia</taxon>
        <taxon>Lophotrochozoa</taxon>
        <taxon>Mollusca</taxon>
        <taxon>Gastropoda</taxon>
        <taxon>Patellogastropoda</taxon>
        <taxon>Lottioidea</taxon>
        <taxon>Lottiidae</taxon>
        <taxon>Lottia</taxon>
    </lineage>
</organism>
<dbReference type="RefSeq" id="XP_009058684.1">
    <property type="nucleotide sequence ID" value="XM_009060436.1"/>
</dbReference>
<dbReference type="OMA" id="PEWIYAI"/>
<dbReference type="InterPro" id="IPR002706">
    <property type="entry name" value="Xrcc1_N"/>
</dbReference>
<dbReference type="InterPro" id="IPR008979">
    <property type="entry name" value="Galactose-bd-like_sf"/>
</dbReference>
<dbReference type="GO" id="GO:0005694">
    <property type="term" value="C:chromosome"/>
    <property type="evidence" value="ECO:0007669"/>
    <property type="project" value="UniProtKB-SubCell"/>
</dbReference>
<dbReference type="Pfam" id="PF00533">
    <property type="entry name" value="BRCT"/>
    <property type="match status" value="1"/>
</dbReference>
<feature type="compositionally biased region" description="Acidic residues" evidence="15">
    <location>
        <begin position="437"/>
        <end position="448"/>
    </location>
</feature>
<keyword evidence="4" id="KW-1017">Isopeptide bond</keyword>
<dbReference type="OrthoDB" id="25840at2759"/>
<keyword evidence="5" id="KW-0597">Phosphoprotein</keyword>
<dbReference type="Gene3D" id="3.40.50.10190">
    <property type="entry name" value="BRCT domain"/>
    <property type="match status" value="2"/>
</dbReference>
<dbReference type="PANTHER" id="PTHR11370:SF5">
    <property type="entry name" value="DNA REPAIR PROTEIN XRCC1"/>
    <property type="match status" value="1"/>
</dbReference>
<feature type="compositionally biased region" description="Basic and acidic residues" evidence="15">
    <location>
        <begin position="208"/>
        <end position="222"/>
    </location>
</feature>
<sequence length="575" mass="64055">MPEIKLQHIVSCSSEDKNNPALNLLKPDGAHKWRSASSGEKSVSAVIQFEKSSQIQCIDIGNEGSGFIEILVGKSTAVSDQDYQVILVASTFMTPIESRNGTNRNAVRMFGPEKLSKAVSGQNWDRVKIVCTQPFNKNTPYGISFIRFHSPSDGTEEPAKTVKKLGAFTIRPSEDDDIRAGSIFADRSKTDTSTPLKGPAAIRAASKLVEDTKSPSSLERKPAAPSPAPPKTPASSSKPSSSQSTSKPKASTTVSNSWKTESKPPLRKQSTSLSSTTSTYSNKSTDSKVPPLKRVKSEPAKASLSKEFSRLMEKVVFVMSGYQNPYRGEIRDKALEMGATYKPDWGRKCTHLICAFTNTPKYNQVKGKGKIVDKNWITDCYKQKKLLNWRKYRVGNADSPDESSEEEEEERKTLVKKNTASSAKVEGEKKTAAVKQEDDEYGGSTDEDSPIKQPVTKTIKTEEPMKTNDTEYDSSDSGLPELPDFFTDKVFFLYGDFSETERRLMTRYITAYNGELSEYMNEHVTYILTNSKWDDNFDDALSENEKLIFVKPKWIHLCHEKSKCVPHQPHVVVPN</sequence>
<reference evidence="17 18" key="1">
    <citation type="journal article" date="2013" name="Nature">
        <title>Insights into bilaterian evolution from three spiralian genomes.</title>
        <authorList>
            <person name="Simakov O."/>
            <person name="Marletaz F."/>
            <person name="Cho S.J."/>
            <person name="Edsinger-Gonzales E."/>
            <person name="Havlak P."/>
            <person name="Hellsten U."/>
            <person name="Kuo D.H."/>
            <person name="Larsson T."/>
            <person name="Lv J."/>
            <person name="Arendt D."/>
            <person name="Savage R."/>
            <person name="Osoegawa K."/>
            <person name="de Jong P."/>
            <person name="Grimwood J."/>
            <person name="Chapman J.A."/>
            <person name="Shapiro H."/>
            <person name="Aerts A."/>
            <person name="Otillar R.P."/>
            <person name="Terry A.Y."/>
            <person name="Boore J.L."/>
            <person name="Grigoriev I.V."/>
            <person name="Lindberg D.R."/>
            <person name="Seaver E.C."/>
            <person name="Weisblat D.A."/>
            <person name="Putnam N.H."/>
            <person name="Rokhsar D.S."/>
        </authorList>
    </citation>
    <scope>NUCLEOTIDE SEQUENCE [LARGE SCALE GENOMIC DNA]</scope>
</reference>
<evidence type="ECO:0000256" key="5">
    <source>
        <dbReference type="ARBA" id="ARBA00022553"/>
    </source>
</evidence>
<evidence type="ECO:0000256" key="4">
    <source>
        <dbReference type="ARBA" id="ARBA00022499"/>
    </source>
</evidence>
<dbReference type="FunFam" id="2.60.120.260:FF:000025">
    <property type="entry name" value="DNA repair protein XRCC1 isoform X1"/>
    <property type="match status" value="1"/>
</dbReference>
<dbReference type="InterPro" id="IPR036420">
    <property type="entry name" value="BRCT_dom_sf"/>
</dbReference>
<feature type="domain" description="BRCT" evidence="16">
    <location>
        <begin position="307"/>
        <end position="394"/>
    </location>
</feature>
<dbReference type="GO" id="GO:0006284">
    <property type="term" value="P:base-excision repair"/>
    <property type="evidence" value="ECO:0007669"/>
    <property type="project" value="InterPro"/>
</dbReference>
<feature type="domain" description="BRCT" evidence="16">
    <location>
        <begin position="481"/>
        <end position="572"/>
    </location>
</feature>
<proteinExistence type="predicted"/>
<evidence type="ECO:0000256" key="3">
    <source>
        <dbReference type="ARBA" id="ARBA00022454"/>
    </source>
</evidence>
<keyword evidence="6" id="KW-0677">Repeat</keyword>
<dbReference type="FunFam" id="3.40.50.10190:FF:000012">
    <property type="entry name" value="X-ray repair cross complementing 1"/>
    <property type="match status" value="1"/>
</dbReference>
<comment type="subunit">
    <text evidence="12">Homodimer. Interacts with polynucleotide kinase (PNK), DNA polymerase-beta (POLB) and DNA ligase III (LIG3). Interacts with APTX and APLF. Interacts with APEX1; the interaction is induced by SIRT1 and increases with the acetylated form of APEX1. Interacts with (poly-ADP-ribosylated) PARP1.</text>
</comment>
<dbReference type="GO" id="GO:0006303">
    <property type="term" value="P:double-strand break repair via nonhomologous end joining"/>
    <property type="evidence" value="ECO:0007669"/>
    <property type="project" value="InterPro"/>
</dbReference>
<evidence type="ECO:0000256" key="9">
    <source>
        <dbReference type="ARBA" id="ARBA00023204"/>
    </source>
</evidence>
<dbReference type="STRING" id="225164.V3ZHF0"/>
<dbReference type="PANTHER" id="PTHR11370">
    <property type="entry name" value="DNA-REPAIR PROTEIN XRCC1"/>
    <property type="match status" value="1"/>
</dbReference>
<dbReference type="Pfam" id="PF16589">
    <property type="entry name" value="BRCT_2"/>
    <property type="match status" value="1"/>
</dbReference>
<keyword evidence="9" id="KW-0234">DNA repair</keyword>
<dbReference type="CTD" id="20232182"/>
<dbReference type="KEGG" id="lgi:LOTGIDRAFT_123015"/>
<keyword evidence="10" id="KW-0539">Nucleus</keyword>
<name>V3ZHF0_LOTGI</name>
<dbReference type="HOGENOM" id="CLU_030026_0_0_1"/>